<feature type="compositionally biased region" description="Low complexity" evidence="1">
    <location>
        <begin position="487"/>
        <end position="500"/>
    </location>
</feature>
<gene>
    <name evidence="3" type="ORF">PGLA1383_LOCUS27203</name>
</gene>
<protein>
    <submittedName>
        <fullName evidence="3">Uncharacterized protein</fullName>
    </submittedName>
</protein>
<evidence type="ECO:0000256" key="2">
    <source>
        <dbReference type="SAM" id="SignalP"/>
    </source>
</evidence>
<sequence>MCRCVCVLVCVQIFLWSVLVSESSLPVVESFADSGQKGDLRRRGEAKGLMDELLADEDATAERLQAVQAVVDAARSLWGDEPKEPAHVSGSPSSPPATSEAKDETKVKAEVKAKARGKAQEKAESQDAGNGRAARDASSGRKRVKGKSTDVVATRQADLAPKEHGSPDRAGKAVSGSVSAQKRRSLDLSDGTASPELGAAPGEMLLEFVPVPPAVEGQTAECSAAAAAVSISAAALKEPAPAEQALERWLSVEGNLHLGLGLRLGAVYEEADLRRRCRGEKAKTERLERCLVDPSLLKEVTAPSALSAPSAAKRGSSARSSAASGLGAQKQRGSSAAAKDVLDPQEAERLLKRRKVRLSFVTGQVVWNTSTVPPRPAQISAIVPEREDPFLTRFLDQTPPEADFKIGDTVTVGTRPGVVIWDGRPSHSYAKLRWEDDAESCIIPLARIQTQDASVDAEIFVSGEVLQPLSVSDLLPKAAPRTPSEALSLPSSGVASSSLGDGRRRPGPRGAGVEGLAAGQVAWAWSKDHPPWPVRLLSSAQIDGPNKVWRVRPLGGSKGDEVVDEQVPASKLFSFAAGDAKALSRVSGEAEEACLSCNRDHVSVAMRCGTVLLVKNCSFCCCCQQTTTITITTKGAIL</sequence>
<dbReference type="EMBL" id="CAJNNV010024294">
    <property type="protein sequence ID" value="CAE8609376.1"/>
    <property type="molecule type" value="Genomic_DNA"/>
</dbReference>
<feature type="compositionally biased region" description="Basic and acidic residues" evidence="1">
    <location>
        <begin position="100"/>
        <end position="125"/>
    </location>
</feature>
<feature type="compositionally biased region" description="Low complexity" evidence="1">
    <location>
        <begin position="307"/>
        <end position="328"/>
    </location>
</feature>
<feature type="chain" id="PRO_5032267881" evidence="2">
    <location>
        <begin position="24"/>
        <end position="638"/>
    </location>
</feature>
<proteinExistence type="predicted"/>
<feature type="signal peptide" evidence="2">
    <location>
        <begin position="1"/>
        <end position="23"/>
    </location>
</feature>
<feature type="region of interest" description="Disordered" evidence="1">
    <location>
        <begin position="307"/>
        <end position="341"/>
    </location>
</feature>
<name>A0A813F724_POLGL</name>
<keyword evidence="4" id="KW-1185">Reference proteome</keyword>
<organism evidence="3 4">
    <name type="scientific">Polarella glacialis</name>
    <name type="common">Dinoflagellate</name>
    <dbReference type="NCBI Taxonomy" id="89957"/>
    <lineage>
        <taxon>Eukaryota</taxon>
        <taxon>Sar</taxon>
        <taxon>Alveolata</taxon>
        <taxon>Dinophyceae</taxon>
        <taxon>Suessiales</taxon>
        <taxon>Suessiaceae</taxon>
        <taxon>Polarella</taxon>
    </lineage>
</organism>
<feature type="region of interest" description="Disordered" evidence="1">
    <location>
        <begin position="480"/>
        <end position="512"/>
    </location>
</feature>
<dbReference type="OrthoDB" id="429016at2759"/>
<dbReference type="AlphaFoldDB" id="A0A813F724"/>
<reference evidence="3" key="1">
    <citation type="submission" date="2021-02" db="EMBL/GenBank/DDBJ databases">
        <authorList>
            <person name="Dougan E. K."/>
            <person name="Rhodes N."/>
            <person name="Thang M."/>
            <person name="Chan C."/>
        </authorList>
    </citation>
    <scope>NUCLEOTIDE SEQUENCE</scope>
</reference>
<accession>A0A813F724</accession>
<dbReference type="Proteomes" id="UP000654075">
    <property type="component" value="Unassembled WGS sequence"/>
</dbReference>
<evidence type="ECO:0000256" key="1">
    <source>
        <dbReference type="SAM" id="MobiDB-lite"/>
    </source>
</evidence>
<evidence type="ECO:0000313" key="4">
    <source>
        <dbReference type="Proteomes" id="UP000654075"/>
    </source>
</evidence>
<feature type="region of interest" description="Disordered" evidence="1">
    <location>
        <begin position="80"/>
        <end position="197"/>
    </location>
</feature>
<evidence type="ECO:0000313" key="3">
    <source>
        <dbReference type="EMBL" id="CAE8609376.1"/>
    </source>
</evidence>
<feature type="compositionally biased region" description="Basic and acidic residues" evidence="1">
    <location>
        <begin position="160"/>
        <end position="171"/>
    </location>
</feature>
<keyword evidence="2" id="KW-0732">Signal</keyword>
<comment type="caution">
    <text evidence="3">The sequence shown here is derived from an EMBL/GenBank/DDBJ whole genome shotgun (WGS) entry which is preliminary data.</text>
</comment>